<sequence>MDNILSVEKGRLGFCWVLFQKELTASDVGKSNRLVIPKKHALRYFKSESEVLAQGLTNDEVFLSLYDSQRKVRKFRYCYWKSSQTFVFTKGWKKFVKDNELMPKDKIIFYFQEDLQMQNKGILVIDTCKSSSHIGLSLKLSVKQEEEGLKDDKKDVEMIQTSIVKKSHGFKLFGVQIIE</sequence>
<gene>
    <name evidence="1" type="ORF">L1987_72489</name>
</gene>
<reference evidence="1 2" key="2">
    <citation type="journal article" date="2022" name="Mol. Ecol. Resour.">
        <title>The genomes of chicory, endive, great burdock and yacon provide insights into Asteraceae paleo-polyploidization history and plant inulin production.</title>
        <authorList>
            <person name="Fan W."/>
            <person name="Wang S."/>
            <person name="Wang H."/>
            <person name="Wang A."/>
            <person name="Jiang F."/>
            <person name="Liu H."/>
            <person name="Zhao H."/>
            <person name="Xu D."/>
            <person name="Zhang Y."/>
        </authorList>
    </citation>
    <scope>NUCLEOTIDE SEQUENCE [LARGE SCALE GENOMIC DNA]</scope>
    <source>
        <strain evidence="2">cv. Yunnan</strain>
        <tissue evidence="1">Leaves</tissue>
    </source>
</reference>
<accession>A0ACB9AUI8</accession>
<evidence type="ECO:0000313" key="2">
    <source>
        <dbReference type="Proteomes" id="UP001056120"/>
    </source>
</evidence>
<reference evidence="2" key="1">
    <citation type="journal article" date="2022" name="Mol. Ecol. Resour.">
        <title>The genomes of chicory, endive, great burdock and yacon provide insights into Asteraceae palaeo-polyploidization history and plant inulin production.</title>
        <authorList>
            <person name="Fan W."/>
            <person name="Wang S."/>
            <person name="Wang H."/>
            <person name="Wang A."/>
            <person name="Jiang F."/>
            <person name="Liu H."/>
            <person name="Zhao H."/>
            <person name="Xu D."/>
            <person name="Zhang Y."/>
        </authorList>
    </citation>
    <scope>NUCLEOTIDE SEQUENCE [LARGE SCALE GENOMIC DNA]</scope>
    <source>
        <strain evidence="2">cv. Yunnan</strain>
    </source>
</reference>
<protein>
    <submittedName>
        <fullName evidence="1">Uncharacterized protein</fullName>
    </submittedName>
</protein>
<keyword evidence="2" id="KW-1185">Reference proteome</keyword>
<proteinExistence type="predicted"/>
<organism evidence="1 2">
    <name type="scientific">Smallanthus sonchifolius</name>
    <dbReference type="NCBI Taxonomy" id="185202"/>
    <lineage>
        <taxon>Eukaryota</taxon>
        <taxon>Viridiplantae</taxon>
        <taxon>Streptophyta</taxon>
        <taxon>Embryophyta</taxon>
        <taxon>Tracheophyta</taxon>
        <taxon>Spermatophyta</taxon>
        <taxon>Magnoliopsida</taxon>
        <taxon>eudicotyledons</taxon>
        <taxon>Gunneridae</taxon>
        <taxon>Pentapetalae</taxon>
        <taxon>asterids</taxon>
        <taxon>campanulids</taxon>
        <taxon>Asterales</taxon>
        <taxon>Asteraceae</taxon>
        <taxon>Asteroideae</taxon>
        <taxon>Heliantheae alliance</taxon>
        <taxon>Millerieae</taxon>
        <taxon>Smallanthus</taxon>
    </lineage>
</organism>
<dbReference type="Proteomes" id="UP001056120">
    <property type="component" value="Linkage Group LG24"/>
</dbReference>
<dbReference type="EMBL" id="CM042041">
    <property type="protein sequence ID" value="KAI3713902.1"/>
    <property type="molecule type" value="Genomic_DNA"/>
</dbReference>
<evidence type="ECO:0000313" key="1">
    <source>
        <dbReference type="EMBL" id="KAI3713902.1"/>
    </source>
</evidence>
<comment type="caution">
    <text evidence="1">The sequence shown here is derived from an EMBL/GenBank/DDBJ whole genome shotgun (WGS) entry which is preliminary data.</text>
</comment>
<name>A0ACB9AUI8_9ASTR</name>